<dbReference type="AlphaFoldDB" id="A0A6J4LI44"/>
<protein>
    <submittedName>
        <fullName evidence="1">Uncharacterized protein</fullName>
    </submittedName>
</protein>
<gene>
    <name evidence="1" type="ORF">AVDCRST_MAG93-6311</name>
</gene>
<proteinExistence type="predicted"/>
<name>A0A6J4LI44_9CHLR</name>
<dbReference type="EMBL" id="CADCTR010002124">
    <property type="protein sequence ID" value="CAA9333528.1"/>
    <property type="molecule type" value="Genomic_DNA"/>
</dbReference>
<evidence type="ECO:0000313" key="1">
    <source>
        <dbReference type="EMBL" id="CAA9333528.1"/>
    </source>
</evidence>
<organism evidence="1">
    <name type="scientific">uncultured Chloroflexia bacterium</name>
    <dbReference type="NCBI Taxonomy" id="1672391"/>
    <lineage>
        <taxon>Bacteria</taxon>
        <taxon>Bacillati</taxon>
        <taxon>Chloroflexota</taxon>
        <taxon>Chloroflexia</taxon>
        <taxon>environmental samples</taxon>
    </lineage>
</organism>
<reference evidence="1" key="1">
    <citation type="submission" date="2020-02" db="EMBL/GenBank/DDBJ databases">
        <authorList>
            <person name="Meier V. D."/>
        </authorList>
    </citation>
    <scope>NUCLEOTIDE SEQUENCE</scope>
    <source>
        <strain evidence="1">AVDCRST_MAG93</strain>
    </source>
</reference>
<sequence length="376" mass="42527">MRSRPRLRRLLSWLFSLAFVVLVAPSLIGVLGVVFRCGVFGSAPAQTQRIDTEPPAVFAPIIAERSDAQRPEDQTYLTLPEWYIVYSADEYAAYVAQNPPSSFPYFRAIGQFWSNYYDVCAVTRERYSFNGGYNVIMVVIGASFTVENTVRGIYENTVGRVTEWISSGGDTAEDTYAQAVASEYGTFLHETPWYQFPFSERLSGLWSTTPGWGPNIIRKWERRFALTMEYGIKAGYGWLLGRGTQSAFSPQDLTIAVWVRGDERRLASEPAVTVLSRDGDNLLIAVPRYESFTQLVPRLAEDLTFIEIAGNRTILVTVLAPRAWQNEDENVTQLFSKPSLTERTRQRVALDVPVEQLSHLLLTLPPGVQFEHIYDY</sequence>
<accession>A0A6J4LI44</accession>